<sequence>MAPEPVWTAFLAVTLGGESITVRMIIGGPAIDSAIYPVEPAPRLLERPAKRREEATDR</sequence>
<accession>A0ABP6ZVR5</accession>
<proteinExistence type="predicted"/>
<comment type="caution">
    <text evidence="1">The sequence shown here is derived from an EMBL/GenBank/DDBJ whole genome shotgun (WGS) entry which is preliminary data.</text>
</comment>
<name>A0ABP6ZVR5_9ACTN</name>
<keyword evidence="2" id="KW-1185">Reference proteome</keyword>
<dbReference type="Proteomes" id="UP001501490">
    <property type="component" value="Unassembled WGS sequence"/>
</dbReference>
<evidence type="ECO:0000313" key="2">
    <source>
        <dbReference type="Proteomes" id="UP001501490"/>
    </source>
</evidence>
<reference evidence="2" key="1">
    <citation type="journal article" date="2019" name="Int. J. Syst. Evol. Microbiol.">
        <title>The Global Catalogue of Microorganisms (GCM) 10K type strain sequencing project: providing services to taxonomists for standard genome sequencing and annotation.</title>
        <authorList>
            <consortium name="The Broad Institute Genomics Platform"/>
            <consortium name="The Broad Institute Genome Sequencing Center for Infectious Disease"/>
            <person name="Wu L."/>
            <person name="Ma J."/>
        </authorList>
    </citation>
    <scope>NUCLEOTIDE SEQUENCE [LARGE SCALE GENOMIC DNA]</scope>
    <source>
        <strain evidence="2">JCM 16929</strain>
    </source>
</reference>
<organism evidence="1 2">
    <name type="scientific">Microlunatus ginsengisoli</name>
    <dbReference type="NCBI Taxonomy" id="363863"/>
    <lineage>
        <taxon>Bacteria</taxon>
        <taxon>Bacillati</taxon>
        <taxon>Actinomycetota</taxon>
        <taxon>Actinomycetes</taxon>
        <taxon>Propionibacteriales</taxon>
        <taxon>Propionibacteriaceae</taxon>
        <taxon>Microlunatus</taxon>
    </lineage>
</organism>
<gene>
    <name evidence="1" type="ORF">GCM10022236_21120</name>
</gene>
<evidence type="ECO:0000313" key="1">
    <source>
        <dbReference type="EMBL" id="GAA3618602.1"/>
    </source>
</evidence>
<dbReference type="EMBL" id="BAABAB010000014">
    <property type="protein sequence ID" value="GAA3618602.1"/>
    <property type="molecule type" value="Genomic_DNA"/>
</dbReference>
<protein>
    <submittedName>
        <fullName evidence="1">Uncharacterized protein</fullName>
    </submittedName>
</protein>